<accession>A0AAV5E673</accession>
<comment type="subcellular location">
    <subcellularLocation>
        <location evidence="1">Nucleus</location>
    </subcellularLocation>
</comment>
<evidence type="ECO:0000313" key="5">
    <source>
        <dbReference type="EMBL" id="GJN18302.1"/>
    </source>
</evidence>
<evidence type="ECO:0000313" key="6">
    <source>
        <dbReference type="Proteomes" id="UP001054889"/>
    </source>
</evidence>
<evidence type="ECO:0000256" key="3">
    <source>
        <dbReference type="ARBA" id="ARBA00023163"/>
    </source>
</evidence>
<dbReference type="PANTHER" id="PTHR33124:SF105">
    <property type="entry name" value="OS01G0630300 PROTEIN"/>
    <property type="match status" value="1"/>
</dbReference>
<gene>
    <name evidence="5" type="primary">gb05448</name>
    <name evidence="5" type="ORF">PR202_gb05448</name>
</gene>
<evidence type="ECO:0000256" key="4">
    <source>
        <dbReference type="ARBA" id="ARBA00023242"/>
    </source>
</evidence>
<organism evidence="5 6">
    <name type="scientific">Eleusine coracana subsp. coracana</name>
    <dbReference type="NCBI Taxonomy" id="191504"/>
    <lineage>
        <taxon>Eukaryota</taxon>
        <taxon>Viridiplantae</taxon>
        <taxon>Streptophyta</taxon>
        <taxon>Embryophyta</taxon>
        <taxon>Tracheophyta</taxon>
        <taxon>Spermatophyta</taxon>
        <taxon>Magnoliopsida</taxon>
        <taxon>Liliopsida</taxon>
        <taxon>Poales</taxon>
        <taxon>Poaceae</taxon>
        <taxon>PACMAD clade</taxon>
        <taxon>Chloridoideae</taxon>
        <taxon>Cynodonteae</taxon>
        <taxon>Eleusininae</taxon>
        <taxon>Eleusine</taxon>
    </lineage>
</organism>
<dbReference type="AlphaFoldDB" id="A0AAV5E673"/>
<dbReference type="Proteomes" id="UP001054889">
    <property type="component" value="Unassembled WGS sequence"/>
</dbReference>
<proteinExistence type="predicted"/>
<evidence type="ECO:0000256" key="2">
    <source>
        <dbReference type="ARBA" id="ARBA00023015"/>
    </source>
</evidence>
<protein>
    <submittedName>
        <fullName evidence="5">Uncharacterized protein</fullName>
    </submittedName>
</protein>
<comment type="caution">
    <text evidence="5">The sequence shown here is derived from an EMBL/GenBank/DDBJ whole genome shotgun (WGS) entry which is preliminary data.</text>
</comment>
<dbReference type="GO" id="GO:0006355">
    <property type="term" value="P:regulation of DNA-templated transcription"/>
    <property type="evidence" value="ECO:0007669"/>
    <property type="project" value="InterPro"/>
</dbReference>
<dbReference type="GO" id="GO:0005634">
    <property type="term" value="C:nucleus"/>
    <property type="evidence" value="ECO:0007669"/>
    <property type="project" value="UniProtKB-SubCell"/>
</dbReference>
<dbReference type="InterPro" id="IPR044660">
    <property type="entry name" value="IBH1-like"/>
</dbReference>
<reference evidence="5" key="1">
    <citation type="journal article" date="2018" name="DNA Res.">
        <title>Multiple hybrid de novo genome assembly of finger millet, an orphan allotetraploid crop.</title>
        <authorList>
            <person name="Hatakeyama M."/>
            <person name="Aluri S."/>
            <person name="Balachadran M.T."/>
            <person name="Sivarajan S.R."/>
            <person name="Patrignani A."/>
            <person name="Gruter S."/>
            <person name="Poveda L."/>
            <person name="Shimizu-Inatsugi R."/>
            <person name="Baeten J."/>
            <person name="Francoijs K.J."/>
            <person name="Nataraja K.N."/>
            <person name="Reddy Y.A.N."/>
            <person name="Phadnis S."/>
            <person name="Ravikumar R.L."/>
            <person name="Schlapbach R."/>
            <person name="Sreeman S.M."/>
            <person name="Shimizu K.K."/>
        </authorList>
    </citation>
    <scope>NUCLEOTIDE SEQUENCE</scope>
</reference>
<dbReference type="PANTHER" id="PTHR33124">
    <property type="entry name" value="TRANSCRIPTION FACTOR IBH1-LIKE 1"/>
    <property type="match status" value="1"/>
</dbReference>
<sequence length="139" mass="14893">MLTMDHPVVEAFVEGDDAMQQQQHHLVGERGQRIKAAVELALARSSQGRHWGRALGRRALVLPTKDAAAVPTPRQPQLVPGGEDMEVDGLLEETADYIAALKQQVGVMRALACMLSGAGIDALPEKATTDGHVIIAPEK</sequence>
<evidence type="ECO:0000256" key="1">
    <source>
        <dbReference type="ARBA" id="ARBA00004123"/>
    </source>
</evidence>
<keyword evidence="3" id="KW-0804">Transcription</keyword>
<reference evidence="5" key="2">
    <citation type="submission" date="2021-12" db="EMBL/GenBank/DDBJ databases">
        <title>Resequencing data analysis of finger millet.</title>
        <authorList>
            <person name="Hatakeyama M."/>
            <person name="Aluri S."/>
            <person name="Balachadran M.T."/>
            <person name="Sivarajan S.R."/>
            <person name="Poveda L."/>
            <person name="Shimizu-Inatsugi R."/>
            <person name="Schlapbach R."/>
            <person name="Sreeman S.M."/>
            <person name="Shimizu K.K."/>
        </authorList>
    </citation>
    <scope>NUCLEOTIDE SEQUENCE</scope>
</reference>
<dbReference type="EMBL" id="BQKI01000073">
    <property type="protein sequence ID" value="GJN18302.1"/>
    <property type="molecule type" value="Genomic_DNA"/>
</dbReference>
<dbReference type="CDD" id="cd11444">
    <property type="entry name" value="bHLH_AtIBH1_like"/>
    <property type="match status" value="1"/>
</dbReference>
<keyword evidence="4" id="KW-0539">Nucleus</keyword>
<keyword evidence="6" id="KW-1185">Reference proteome</keyword>
<dbReference type="InterPro" id="IPR044549">
    <property type="entry name" value="bHLH_AtIBH1-like"/>
</dbReference>
<keyword evidence="2" id="KW-0805">Transcription regulation</keyword>
<name>A0AAV5E673_ELECO</name>